<evidence type="ECO:0000313" key="2">
    <source>
        <dbReference type="Proteomes" id="UP000486602"/>
    </source>
</evidence>
<reference evidence="1 2" key="1">
    <citation type="submission" date="2020-02" db="EMBL/GenBank/DDBJ databases">
        <title>Out from the shadows clarifying the taxonomy of the family Cryomorphaceae and related taxa by utilizing the GTDB taxonomic framework.</title>
        <authorList>
            <person name="Bowman J.P."/>
        </authorList>
    </citation>
    <scope>NUCLEOTIDE SEQUENCE [LARGE SCALE GENOMIC DNA]</scope>
    <source>
        <strain evidence="1 2">QSSC 1-22</strain>
    </source>
</reference>
<comment type="caution">
    <text evidence="1">The sequence shown here is derived from an EMBL/GenBank/DDBJ whole genome shotgun (WGS) entry which is preliminary data.</text>
</comment>
<protein>
    <recommendedName>
        <fullName evidence="3">Lipoprotein</fullName>
    </recommendedName>
</protein>
<organism evidence="1 2">
    <name type="scientific">Cryomorpha ignava</name>
    <dbReference type="NCBI Taxonomy" id="101383"/>
    <lineage>
        <taxon>Bacteria</taxon>
        <taxon>Pseudomonadati</taxon>
        <taxon>Bacteroidota</taxon>
        <taxon>Flavobacteriia</taxon>
        <taxon>Flavobacteriales</taxon>
        <taxon>Cryomorphaceae</taxon>
        <taxon>Cryomorpha</taxon>
    </lineage>
</organism>
<evidence type="ECO:0008006" key="3">
    <source>
        <dbReference type="Google" id="ProtNLM"/>
    </source>
</evidence>
<keyword evidence="2" id="KW-1185">Reference proteome</keyword>
<sequence>MKLLVFGVLCTTLIGCSSEVNRPIFRESTINYTLEDIKYSKKNDSISILKTNSRNYRLYIVEESNSFVAIWTDRIPTTAIDSTHSELDNMLNNKEFTDGLIARFRVDSSGDIDSLINWPEVKSHIDSVTTIYMEMNGFSPDEIDHIKPFLNSYQSKENMMNSLFKGLGVFHNLQY</sequence>
<dbReference type="AlphaFoldDB" id="A0A7K3WVW4"/>
<dbReference type="EMBL" id="JAAGVY010000078">
    <property type="protein sequence ID" value="NEN25773.1"/>
    <property type="molecule type" value="Genomic_DNA"/>
</dbReference>
<gene>
    <name evidence="1" type="ORF">G3O08_19975</name>
</gene>
<evidence type="ECO:0000313" key="1">
    <source>
        <dbReference type="EMBL" id="NEN25773.1"/>
    </source>
</evidence>
<proteinExistence type="predicted"/>
<accession>A0A7K3WVW4</accession>
<dbReference type="PROSITE" id="PS51257">
    <property type="entry name" value="PROKAR_LIPOPROTEIN"/>
    <property type="match status" value="1"/>
</dbReference>
<name>A0A7K3WVW4_9FLAO</name>
<dbReference type="Proteomes" id="UP000486602">
    <property type="component" value="Unassembled WGS sequence"/>
</dbReference>